<dbReference type="eggNOG" id="COG4643">
    <property type="taxonomic scope" value="Bacteria"/>
</dbReference>
<evidence type="ECO:0000313" key="5">
    <source>
        <dbReference type="EMBL" id="CAD16190.1"/>
    </source>
</evidence>
<gene>
    <name evidence="5" type="ordered locus">RSc2483</name>
</gene>
<evidence type="ECO:0000256" key="2">
    <source>
        <dbReference type="SAM" id="MobiDB-lite"/>
    </source>
</evidence>
<dbReference type="Pfam" id="PF12307">
    <property type="entry name" value="DUF3631"/>
    <property type="match status" value="1"/>
</dbReference>
<feature type="region of interest" description="Disordered" evidence="2">
    <location>
        <begin position="741"/>
        <end position="782"/>
    </location>
</feature>
<dbReference type="HOGENOM" id="CLU_336122_0_0_4"/>
<dbReference type="EnsemblBacteria" id="CAD16190">
    <property type="protein sequence ID" value="CAD16190"/>
    <property type="gene ID" value="RSc2483"/>
</dbReference>
<dbReference type="EMBL" id="AL646052">
    <property type="protein sequence ID" value="CAD16190.1"/>
    <property type="molecule type" value="Genomic_DNA"/>
</dbReference>
<dbReference type="RefSeq" id="WP_011002400.1">
    <property type="nucleotide sequence ID" value="NC_003295.1"/>
</dbReference>
<reference evidence="5 6" key="1">
    <citation type="journal article" date="2002" name="Nature">
        <title>Genome sequence of the plant pathogen Ralstonia solanacearum.</title>
        <authorList>
            <person name="Salanoubat M."/>
            <person name="Genin S."/>
            <person name="Artiguenave F."/>
            <person name="Gouzy J."/>
            <person name="Mangenot S."/>
            <person name="Arlat M."/>
            <person name="Billault A."/>
            <person name="Brottier P."/>
            <person name="Camus J.C."/>
            <person name="Cattolico L."/>
            <person name="Chandler M."/>
            <person name="Choisne N."/>
            <person name="Claudel-Renard C."/>
            <person name="Cunnac S."/>
            <person name="Demange N."/>
            <person name="Gaspin C."/>
            <person name="Lavie M."/>
            <person name="Moisan A."/>
            <person name="Robert C."/>
            <person name="Saurin W."/>
            <person name="Schiex T."/>
            <person name="Siguier P."/>
            <person name="Thebault P."/>
            <person name="Whalen M."/>
            <person name="Wincker P."/>
            <person name="Levy M."/>
            <person name="Weissenbach J."/>
            <person name="Boucher C.A."/>
        </authorList>
    </citation>
    <scope>NUCLEOTIDE SEQUENCE [LARGE SCALE GENOMIC DNA]</scope>
    <source>
        <strain evidence="6">ATCC BAA-1114 / GMI1000</strain>
    </source>
</reference>
<dbReference type="InterPro" id="IPR022081">
    <property type="entry name" value="DUF3631"/>
</dbReference>
<dbReference type="InterPro" id="IPR006171">
    <property type="entry name" value="TOPRIM_dom"/>
</dbReference>
<organism evidence="5 6">
    <name type="scientific">Ralstonia nicotianae (strain ATCC BAA-1114 / GMI1000)</name>
    <name type="common">Ralstonia solanacearum</name>
    <dbReference type="NCBI Taxonomy" id="267608"/>
    <lineage>
        <taxon>Bacteria</taxon>
        <taxon>Pseudomonadati</taxon>
        <taxon>Pseudomonadota</taxon>
        <taxon>Betaproteobacteria</taxon>
        <taxon>Burkholderiales</taxon>
        <taxon>Burkholderiaceae</taxon>
        <taxon>Ralstonia</taxon>
        <taxon>Ralstonia solanacearum species complex</taxon>
    </lineage>
</organism>
<dbReference type="Pfam" id="PF13362">
    <property type="entry name" value="Toprim_3"/>
    <property type="match status" value="1"/>
</dbReference>
<evidence type="ECO:0000259" key="3">
    <source>
        <dbReference type="Pfam" id="PF12307"/>
    </source>
</evidence>
<feature type="compositionally biased region" description="Acidic residues" evidence="2">
    <location>
        <begin position="825"/>
        <end position="848"/>
    </location>
</feature>
<feature type="region of interest" description="Disordered" evidence="2">
    <location>
        <begin position="823"/>
        <end position="848"/>
    </location>
</feature>
<feature type="domain" description="DUF3631" evidence="3">
    <location>
        <begin position="553"/>
        <end position="734"/>
    </location>
</feature>
<accession>Q8XWJ1</accession>
<keyword evidence="6" id="KW-1185">Reference proteome</keyword>
<dbReference type="Proteomes" id="UP000001436">
    <property type="component" value="Chromosome"/>
</dbReference>
<feature type="coiled-coil region" evidence="1">
    <location>
        <begin position="77"/>
        <end position="111"/>
    </location>
</feature>
<evidence type="ECO:0000313" key="6">
    <source>
        <dbReference type="Proteomes" id="UP000001436"/>
    </source>
</evidence>
<name>Q8XWJ1_RALN1</name>
<feature type="domain" description="Toprim" evidence="4">
    <location>
        <begin position="195"/>
        <end position="295"/>
    </location>
</feature>
<feature type="compositionally biased region" description="Polar residues" evidence="2">
    <location>
        <begin position="771"/>
        <end position="780"/>
    </location>
</feature>
<evidence type="ECO:0000256" key="1">
    <source>
        <dbReference type="SAM" id="Coils"/>
    </source>
</evidence>
<proteinExistence type="predicted"/>
<feature type="compositionally biased region" description="Basic and acidic residues" evidence="2">
    <location>
        <begin position="758"/>
        <end position="770"/>
    </location>
</feature>
<keyword evidence="1" id="KW-0175">Coiled coil</keyword>
<dbReference type="AlphaFoldDB" id="Q8XWJ1"/>
<dbReference type="PATRIC" id="fig|267608.8.peg.2525"/>
<evidence type="ECO:0000259" key="4">
    <source>
        <dbReference type="Pfam" id="PF13362"/>
    </source>
</evidence>
<dbReference type="STRING" id="267608.RSc2483"/>
<dbReference type="KEGG" id="rso:RSc2483"/>
<protein>
    <submittedName>
        <fullName evidence="5">Hypothetical toprim subdomain harboring protein related to dna primases</fullName>
    </submittedName>
</protein>
<dbReference type="InterPro" id="IPR034154">
    <property type="entry name" value="TOPRIM_DnaG/twinkle"/>
</dbReference>
<dbReference type="CDD" id="cd01029">
    <property type="entry name" value="TOPRIM_primases"/>
    <property type="match status" value="1"/>
</dbReference>
<sequence>MNGPIPFEQQFAAALVEHGLQPGEIVADGKLHRFDGPDEKRGKGSAWYVLHGDGLPAGSFGDWRTGLSETWCAKSDRTMTDAERQAHRQRIEQAKAEAVAERAKLAEEAAAKCAELWSIAANVDGGHAYIERKGVKPAGAKQLRDALLIPLRDAGGELRSLQFIQPDGSKRFKTGGTVAGCYCALGGKPGPDAPLLICEGWATACSLHQATGYPVAAAMNAGNLLAVAQALRAKLPDASMIVCADDDIETAGNPGLTKAREAAQAIGALLAVPDFGPERPDGATDFNDLAVACGHGAVLDCIEAVRSGKAADDGADEITVAETDEQAVERLASLSPMQYDRVRKAEAKRMGVQFGTLDRMVKDARGEAASEEAAPFEDVEPWPEPVDGAELLSEIARSIRRFIICDPETIAATALWCVASWLADSVNVCPILLINAPEKACGKTQLLTVTGKLVPRPAQAAGISPSVLFRMIEKYKPTLLVDEIETVLTKEAEDLRGLMNAGHTRDSAFVWRSVAVGDDFEPKRFSVFGFKAVAGINADKLAETITSRAVVAQMRRKMPHETAERLRHAEPDLFDTLCAKLARWADDNGDAIRVARPNLPDALGDRDQDNWEPLLAVADLAGGTWPDYARGAALKLCNRGGEAAQSTGAELLADIQAVFDRKGMQRISMADLLAALCEDDEAPWKTWNRGKEMTTRQLGKKLGEYGIKSKVVRIGYDAPKGFDVDQFSDAFARYLSSPDTPLPPVTRSQPNVHAGFDVTERKTVQSRDRNPVTSTESASSIRAHAAETVEHGKAAGSCDRNSVTPDFSVTNKSLLDKACDRVTDVTEENGDSEEKEIPATDDEAEADL</sequence>